<keyword evidence="1" id="KW-0479">Metal-binding</keyword>
<dbReference type="InterPro" id="IPR013087">
    <property type="entry name" value="Znf_C2H2_type"/>
</dbReference>
<keyword evidence="5" id="KW-1185">Reference proteome</keyword>
<feature type="domain" description="C2H2-type" evidence="3">
    <location>
        <begin position="145"/>
        <end position="172"/>
    </location>
</feature>
<dbReference type="PROSITE" id="PS50157">
    <property type="entry name" value="ZINC_FINGER_C2H2_2"/>
    <property type="match status" value="1"/>
</dbReference>
<evidence type="ECO:0000256" key="2">
    <source>
        <dbReference type="SAM" id="MobiDB-lite"/>
    </source>
</evidence>
<feature type="compositionally biased region" description="Basic and acidic residues" evidence="2">
    <location>
        <begin position="327"/>
        <end position="344"/>
    </location>
</feature>
<keyword evidence="1" id="KW-0862">Zinc</keyword>
<evidence type="ECO:0000313" key="4">
    <source>
        <dbReference type="EMBL" id="KAK7401062.1"/>
    </source>
</evidence>
<comment type="caution">
    <text evidence="4">The sequence shown here is derived from an EMBL/GenBank/DDBJ whole genome shotgun (WGS) entry which is preliminary data.</text>
</comment>
<feature type="compositionally biased region" description="Basic residues" evidence="2">
    <location>
        <begin position="167"/>
        <end position="176"/>
    </location>
</feature>
<feature type="region of interest" description="Disordered" evidence="2">
    <location>
        <begin position="167"/>
        <end position="189"/>
    </location>
</feature>
<feature type="region of interest" description="Disordered" evidence="2">
    <location>
        <begin position="322"/>
        <end position="344"/>
    </location>
</feature>
<accession>A0AAN9XPT2</accession>
<organism evidence="4 5">
    <name type="scientific">Psophocarpus tetragonolobus</name>
    <name type="common">Winged bean</name>
    <name type="synonym">Dolichos tetragonolobus</name>
    <dbReference type="NCBI Taxonomy" id="3891"/>
    <lineage>
        <taxon>Eukaryota</taxon>
        <taxon>Viridiplantae</taxon>
        <taxon>Streptophyta</taxon>
        <taxon>Embryophyta</taxon>
        <taxon>Tracheophyta</taxon>
        <taxon>Spermatophyta</taxon>
        <taxon>Magnoliopsida</taxon>
        <taxon>eudicotyledons</taxon>
        <taxon>Gunneridae</taxon>
        <taxon>Pentapetalae</taxon>
        <taxon>rosids</taxon>
        <taxon>fabids</taxon>
        <taxon>Fabales</taxon>
        <taxon>Fabaceae</taxon>
        <taxon>Papilionoideae</taxon>
        <taxon>50 kb inversion clade</taxon>
        <taxon>NPAAA clade</taxon>
        <taxon>indigoferoid/millettioid clade</taxon>
        <taxon>Phaseoleae</taxon>
        <taxon>Psophocarpus</taxon>
    </lineage>
</organism>
<reference evidence="4 5" key="1">
    <citation type="submission" date="2024-01" db="EMBL/GenBank/DDBJ databases">
        <title>The genomes of 5 underutilized Papilionoideae crops provide insights into root nodulation and disease resistanc.</title>
        <authorList>
            <person name="Jiang F."/>
        </authorList>
    </citation>
    <scope>NUCLEOTIDE SEQUENCE [LARGE SCALE GENOMIC DNA]</scope>
    <source>
        <strain evidence="4">DUOXIRENSHENG_FW03</strain>
        <tissue evidence="4">Leaves</tissue>
    </source>
</reference>
<dbReference type="Proteomes" id="UP001386955">
    <property type="component" value="Unassembled WGS sequence"/>
</dbReference>
<sequence length="344" mass="39499">MFYELKQETERTVYVNFSLFCGELVSLDHSMVLDTRLHHLFPIGDDQFELALIQESMLFLINISKRSGGLHNPQKGRSHFHKYLVILFYAPHFSIVLSLSHTKTPSVFIISKKMDHFEKRVSSERNNNGGDDDNIQMVADSDGKRVCSYCKREFHCARGLGGHLKVHSKDKKRMNKRRECGSSSEAPQKMMNNEVRSGDEIIDLSKFLEGCGWVVKKKRGSNALNQSKVMEYESSIDDYIECNSDDSCDEDDYDNIRLRIKLRRYGFTSASHNICWTRRMLMCKGCNKYFKTFHAMFCHVEESKRENEDDGGEEVGQVVNEAAAAVEEPKGNAEDGSEEVKKEK</sequence>
<dbReference type="GO" id="GO:0008270">
    <property type="term" value="F:zinc ion binding"/>
    <property type="evidence" value="ECO:0007669"/>
    <property type="project" value="UniProtKB-KW"/>
</dbReference>
<name>A0AAN9XPT2_PSOTE</name>
<dbReference type="AlphaFoldDB" id="A0AAN9XPT2"/>
<evidence type="ECO:0000256" key="1">
    <source>
        <dbReference type="PROSITE-ProRule" id="PRU00042"/>
    </source>
</evidence>
<keyword evidence="1" id="KW-0863">Zinc-finger</keyword>
<evidence type="ECO:0000259" key="3">
    <source>
        <dbReference type="PROSITE" id="PS50157"/>
    </source>
</evidence>
<evidence type="ECO:0000313" key="5">
    <source>
        <dbReference type="Proteomes" id="UP001386955"/>
    </source>
</evidence>
<gene>
    <name evidence="4" type="ORF">VNO78_12374</name>
</gene>
<proteinExistence type="predicted"/>
<dbReference type="PROSITE" id="PS00028">
    <property type="entry name" value="ZINC_FINGER_C2H2_1"/>
    <property type="match status" value="1"/>
</dbReference>
<dbReference type="EMBL" id="JAYMYS010000003">
    <property type="protein sequence ID" value="KAK7401062.1"/>
    <property type="molecule type" value="Genomic_DNA"/>
</dbReference>
<protein>
    <recommendedName>
        <fullName evidence="3">C2H2-type domain-containing protein</fullName>
    </recommendedName>
</protein>